<sequence>MKDELETIVVTGGAGFIGSNTVKRLCSMQHIVEDGLRILVVDLHTRQSINELYKHCGREVLMILNVDVSRFEMLWDRISRLVVPGATGIIHLAAVVGVTEVRGNPVQGYTSNVEGTFSVLELARRIDAARFVYASSAAVYGEPRYVPIDEDHPKDPVNLYGATKLAGEALVQGYARDYGLSTVVLRYFNVYGPGMKPGPYAGVVYKFIEALLERRQPIIYGDGKQTRDFVYVEDVAEANIKALQQHVNGVYNIGSGRETSILELYRIICNIIGYCPKPRHYPPRPSDVRRSVASIEKAERELGWRPSVTLEKGLMETINYYARRL</sequence>
<dbReference type="SUPFAM" id="SSF51735">
    <property type="entry name" value="NAD(P)-binding Rossmann-fold domains"/>
    <property type="match status" value="1"/>
</dbReference>
<evidence type="ECO:0000313" key="3">
    <source>
        <dbReference type="Proteomes" id="UP000058613"/>
    </source>
</evidence>
<dbReference type="InterPro" id="IPR020904">
    <property type="entry name" value="Sc_DH/Rdtase_CS"/>
</dbReference>
<dbReference type="EMBL" id="CP013011">
    <property type="protein sequence ID" value="ALL01988.1"/>
    <property type="molecule type" value="Genomic_DNA"/>
</dbReference>
<dbReference type="AlphaFoldDB" id="A0A0P0N6N5"/>
<dbReference type="PATRIC" id="fig|1273541.4.peg.2067"/>
<evidence type="ECO:0000313" key="2">
    <source>
        <dbReference type="EMBL" id="ALL01988.1"/>
    </source>
</evidence>
<dbReference type="RefSeq" id="WP_082419617.1">
    <property type="nucleotide sequence ID" value="NZ_CP013011.1"/>
</dbReference>
<dbReference type="STRING" id="1273541.Pyrde_1945"/>
<reference evidence="2 3" key="1">
    <citation type="submission" date="2015-10" db="EMBL/GenBank/DDBJ databases">
        <title>Complete genome sequence of hyperthermophilic archaeon Pyrodictium delaneyi Su06.</title>
        <authorList>
            <person name="Jung J.-H."/>
            <person name="Lin J."/>
            <person name="Holden J.F."/>
            <person name="Park C.-S."/>
        </authorList>
    </citation>
    <scope>NUCLEOTIDE SEQUENCE [LARGE SCALE GENOMIC DNA]</scope>
    <source>
        <strain evidence="2 3">Su06</strain>
    </source>
</reference>
<dbReference type="InterPro" id="IPR036291">
    <property type="entry name" value="NAD(P)-bd_dom_sf"/>
</dbReference>
<gene>
    <name evidence="2" type="ORF">Pyrde_1945</name>
</gene>
<dbReference type="Proteomes" id="UP000058613">
    <property type="component" value="Chromosome"/>
</dbReference>
<evidence type="ECO:0000259" key="1">
    <source>
        <dbReference type="Pfam" id="PF01370"/>
    </source>
</evidence>
<dbReference type="KEGG" id="pdl:Pyrde_1945"/>
<dbReference type="Pfam" id="PF01370">
    <property type="entry name" value="Epimerase"/>
    <property type="match status" value="1"/>
</dbReference>
<accession>A0A0P0N6N5</accession>
<proteinExistence type="predicted"/>
<feature type="domain" description="NAD-dependent epimerase/dehydratase" evidence="1">
    <location>
        <begin position="8"/>
        <end position="254"/>
    </location>
</feature>
<dbReference type="Gene3D" id="3.40.50.720">
    <property type="entry name" value="NAD(P)-binding Rossmann-like Domain"/>
    <property type="match status" value="1"/>
</dbReference>
<dbReference type="InterPro" id="IPR050177">
    <property type="entry name" value="Lipid_A_modif_metabolic_enz"/>
</dbReference>
<name>A0A0P0N6N5_9CREN</name>
<dbReference type="PANTHER" id="PTHR43245">
    <property type="entry name" value="BIFUNCTIONAL POLYMYXIN RESISTANCE PROTEIN ARNA"/>
    <property type="match status" value="1"/>
</dbReference>
<dbReference type="PROSITE" id="PS00061">
    <property type="entry name" value="ADH_SHORT"/>
    <property type="match status" value="1"/>
</dbReference>
<organism evidence="2 3">
    <name type="scientific">Pyrodictium delaneyi</name>
    <dbReference type="NCBI Taxonomy" id="1273541"/>
    <lineage>
        <taxon>Archaea</taxon>
        <taxon>Thermoproteota</taxon>
        <taxon>Thermoprotei</taxon>
        <taxon>Desulfurococcales</taxon>
        <taxon>Pyrodictiaceae</taxon>
        <taxon>Pyrodictium</taxon>
    </lineage>
</organism>
<dbReference type="InterPro" id="IPR001509">
    <property type="entry name" value="Epimerase_deHydtase"/>
</dbReference>
<protein>
    <submittedName>
        <fullName evidence="2">NAD-dependent epimerase/dehydratase</fullName>
    </submittedName>
</protein>
<dbReference type="GeneID" id="31946627"/>
<dbReference type="Gene3D" id="3.90.25.10">
    <property type="entry name" value="UDP-galactose 4-epimerase, domain 1"/>
    <property type="match status" value="1"/>
</dbReference>
<dbReference type="PRINTS" id="PR01713">
    <property type="entry name" value="NUCEPIMERASE"/>
</dbReference>
<dbReference type="OrthoDB" id="4907at2157"/>
<dbReference type="PANTHER" id="PTHR43245:SF13">
    <property type="entry name" value="UDP-D-APIOSE_UDP-D-XYLOSE SYNTHASE 2"/>
    <property type="match status" value="1"/>
</dbReference>